<dbReference type="InterPro" id="IPR003715">
    <property type="entry name" value="Poly_export_N"/>
</dbReference>
<dbReference type="Proteomes" id="UP000662572">
    <property type="component" value="Unassembled WGS sequence"/>
</dbReference>
<proteinExistence type="predicted"/>
<feature type="domain" description="Polysaccharide export protein N-terminal" evidence="3">
    <location>
        <begin position="50"/>
        <end position="121"/>
    </location>
</feature>
<evidence type="ECO:0000313" key="4">
    <source>
        <dbReference type="EMBL" id="GGZ30530.1"/>
    </source>
</evidence>
<dbReference type="RefSeq" id="WP_189485836.1">
    <property type="nucleotide sequence ID" value="NZ_BMZB01000001.1"/>
</dbReference>
<dbReference type="Pfam" id="PF02563">
    <property type="entry name" value="Poly_export"/>
    <property type="match status" value="1"/>
</dbReference>
<reference evidence="4" key="1">
    <citation type="journal article" date="2014" name="Int. J. Syst. Evol. Microbiol.">
        <title>Complete genome sequence of Corynebacterium casei LMG S-19264T (=DSM 44701T), isolated from a smear-ripened cheese.</title>
        <authorList>
            <consortium name="US DOE Joint Genome Institute (JGI-PGF)"/>
            <person name="Walter F."/>
            <person name="Albersmeier A."/>
            <person name="Kalinowski J."/>
            <person name="Ruckert C."/>
        </authorList>
    </citation>
    <scope>NUCLEOTIDE SEQUENCE</scope>
    <source>
        <strain evidence="4">KCTC 32296</strain>
    </source>
</reference>
<reference evidence="4" key="2">
    <citation type="submission" date="2020-09" db="EMBL/GenBank/DDBJ databases">
        <authorList>
            <person name="Sun Q."/>
            <person name="Kim S."/>
        </authorList>
    </citation>
    <scope>NUCLEOTIDE SEQUENCE</scope>
    <source>
        <strain evidence="4">KCTC 32296</strain>
    </source>
</reference>
<sequence length="242" mass="26071">MLLRRHILKGALILLAATPALNACATGPASNRTQTQSLTEPIAFADWQDSDAGYAFYPTDKLDIQVPSAPELNRQAVVGQDGRISLPMAGQVMAAHKSVPQLEADIAKAYAPYLRNPTVNVLPTDTPMRVIVGGEVKGGGWVDMSGDMDALQAVMAAGGFTPAARRKEVVVIRRGPSGQAMRRVINLQNVIDGRGGELFAIRRNDIIFVPRSNIAEAGVWVQQHVNDLIPSGIMTYLLYNSN</sequence>
<dbReference type="PANTHER" id="PTHR33619:SF3">
    <property type="entry name" value="POLYSACCHARIDE EXPORT PROTEIN GFCE-RELATED"/>
    <property type="match status" value="1"/>
</dbReference>
<evidence type="ECO:0000256" key="1">
    <source>
        <dbReference type="ARBA" id="ARBA00022729"/>
    </source>
</evidence>
<gene>
    <name evidence="4" type="primary">hfsD</name>
    <name evidence="4" type="ORF">GCM10011273_16080</name>
</gene>
<keyword evidence="5" id="KW-1185">Reference proteome</keyword>
<evidence type="ECO:0000256" key="2">
    <source>
        <dbReference type="SAM" id="SignalP"/>
    </source>
</evidence>
<keyword evidence="1 2" id="KW-0732">Signal</keyword>
<accession>A0A918Q1D9</accession>
<protein>
    <submittedName>
        <fullName evidence="4">Polysaccharide secretin protein HfsD</fullName>
    </submittedName>
</protein>
<dbReference type="PANTHER" id="PTHR33619">
    <property type="entry name" value="POLYSACCHARIDE EXPORT PROTEIN GFCE-RELATED"/>
    <property type="match status" value="1"/>
</dbReference>
<dbReference type="InterPro" id="IPR049712">
    <property type="entry name" value="Poly_export"/>
</dbReference>
<organism evidence="4 5">
    <name type="scientific">Asticcacaulis endophyticus</name>
    <dbReference type="NCBI Taxonomy" id="1395890"/>
    <lineage>
        <taxon>Bacteria</taxon>
        <taxon>Pseudomonadati</taxon>
        <taxon>Pseudomonadota</taxon>
        <taxon>Alphaproteobacteria</taxon>
        <taxon>Caulobacterales</taxon>
        <taxon>Caulobacteraceae</taxon>
        <taxon>Asticcacaulis</taxon>
    </lineage>
</organism>
<dbReference type="AlphaFoldDB" id="A0A918Q1D9"/>
<dbReference type="EMBL" id="BMZB01000001">
    <property type="protein sequence ID" value="GGZ30530.1"/>
    <property type="molecule type" value="Genomic_DNA"/>
</dbReference>
<feature type="signal peptide" evidence="2">
    <location>
        <begin position="1"/>
        <end position="25"/>
    </location>
</feature>
<dbReference type="Gene3D" id="3.10.560.10">
    <property type="entry name" value="Outer membrane lipoprotein wza domain like"/>
    <property type="match status" value="1"/>
</dbReference>
<feature type="chain" id="PRO_5037311847" evidence="2">
    <location>
        <begin position="26"/>
        <end position="242"/>
    </location>
</feature>
<evidence type="ECO:0000313" key="5">
    <source>
        <dbReference type="Proteomes" id="UP000662572"/>
    </source>
</evidence>
<comment type="caution">
    <text evidence="4">The sequence shown here is derived from an EMBL/GenBank/DDBJ whole genome shotgun (WGS) entry which is preliminary data.</text>
</comment>
<name>A0A918Q1D9_9CAUL</name>
<evidence type="ECO:0000259" key="3">
    <source>
        <dbReference type="Pfam" id="PF02563"/>
    </source>
</evidence>
<dbReference type="GO" id="GO:0015159">
    <property type="term" value="F:polysaccharide transmembrane transporter activity"/>
    <property type="evidence" value="ECO:0007669"/>
    <property type="project" value="InterPro"/>
</dbReference>